<feature type="region of interest" description="Disordered" evidence="1">
    <location>
        <begin position="670"/>
        <end position="689"/>
    </location>
</feature>
<keyword evidence="3" id="KW-1185">Reference proteome</keyword>
<evidence type="ECO:0000313" key="2">
    <source>
        <dbReference type="EMBL" id="TNV85000.1"/>
    </source>
</evidence>
<comment type="caution">
    <text evidence="2">The sequence shown here is derived from an EMBL/GenBank/DDBJ whole genome shotgun (WGS) entry which is preliminary data.</text>
</comment>
<feature type="region of interest" description="Disordered" evidence="1">
    <location>
        <begin position="136"/>
        <end position="205"/>
    </location>
</feature>
<feature type="compositionally biased region" description="Basic and acidic residues" evidence="1">
    <location>
        <begin position="571"/>
        <end position="580"/>
    </location>
</feature>
<feature type="compositionally biased region" description="Polar residues" evidence="1">
    <location>
        <begin position="1"/>
        <end position="21"/>
    </location>
</feature>
<evidence type="ECO:0000313" key="3">
    <source>
        <dbReference type="Proteomes" id="UP000785679"/>
    </source>
</evidence>
<name>A0A8J8P371_HALGN</name>
<dbReference type="AlphaFoldDB" id="A0A8J8P371"/>
<accession>A0A8J8P371</accession>
<feature type="compositionally biased region" description="Basic and acidic residues" evidence="1">
    <location>
        <begin position="163"/>
        <end position="172"/>
    </location>
</feature>
<sequence>MNSPNQRTTTLDNSHPRQSSLGEAVGRQNARSHSHSPMPVQEGGGSRVNWQTQRTQGAMLVELRSNSADQSPDQSATIDKRSLSSHNNLAAGRYYRIQPHGDFEDEEAIEEASSENQDVFSASPISALLYKEPPKYTPQQQYAQAPSARKHSPMPQDNQQWKKMSEQEDVKKRFNNSKRNSTTGQYHGRHGGHTTHLSGLTPLPKMLPSNRDNHDIYAELPMFRDKILYPEYDPKMSLIRKEGFMLKQYLQKAYGLKVDIGRDGLLNLPLSERWLKGEEYGFLLRHYKTYSRLQGFAVNEGCQDQRVYSRPQDIEGKVYFIKGMHLRHFGFPRLLEDDEGSMDSKKNNQTQLKKFLWKKTNFVTDLPKHMPIARYLVAKTSNLKDHFYMHVSILHNEYNPNYKVPSELQKLQEKKQKLFDEDIHPAKEHERLIMCHMLQKDDPSKDKTTQNSAYIGKAYVNRAGCGIQQQQQVMLEEGTVTYNGEEEEDAAMDESVQRYIEDEIDIDEAGFDDDDFEDDDDDEDYGRKKTAHKKRSQHIRSKPKTPFRPTTAAFDPKRKDDQFIKGSKSVQKQDRVKIEMESVTSSEDLRGRRKRSDEVFDYQQPQQEEESKDIPRGNPIRIRRFNEESQASGNGIRRSARPKKPLVTLQQELGNEYLKKTALQQYLPQQPLQPNKVQQSTTIEKKRTSKASTICRIHTPSITPICTIHRCTHLFIHNLLSHNSSSHIFLFIQRCKLRIMRTQTMTLCTLQKQPQSIQMRKLHRGILSPR</sequence>
<feature type="region of interest" description="Disordered" evidence="1">
    <location>
        <begin position="504"/>
        <end position="645"/>
    </location>
</feature>
<dbReference type="EMBL" id="RRYP01002240">
    <property type="protein sequence ID" value="TNV85000.1"/>
    <property type="molecule type" value="Genomic_DNA"/>
</dbReference>
<reference evidence="2" key="1">
    <citation type="submission" date="2019-06" db="EMBL/GenBank/DDBJ databases">
        <authorList>
            <person name="Zheng W."/>
        </authorList>
    </citation>
    <scope>NUCLEOTIDE SEQUENCE</scope>
    <source>
        <strain evidence="2">QDHG01</strain>
    </source>
</reference>
<feature type="compositionally biased region" description="Basic residues" evidence="1">
    <location>
        <begin position="528"/>
        <end position="545"/>
    </location>
</feature>
<gene>
    <name evidence="2" type="ORF">FGO68_gene2514</name>
</gene>
<feature type="region of interest" description="Disordered" evidence="1">
    <location>
        <begin position="1"/>
        <end position="57"/>
    </location>
</feature>
<proteinExistence type="predicted"/>
<feature type="compositionally biased region" description="Acidic residues" evidence="1">
    <location>
        <begin position="504"/>
        <end position="524"/>
    </location>
</feature>
<feature type="compositionally biased region" description="Polar residues" evidence="1">
    <location>
        <begin position="65"/>
        <end position="77"/>
    </location>
</feature>
<feature type="region of interest" description="Disordered" evidence="1">
    <location>
        <begin position="65"/>
        <end position="84"/>
    </location>
</feature>
<protein>
    <submittedName>
        <fullName evidence="2">Uncharacterized protein</fullName>
    </submittedName>
</protein>
<evidence type="ECO:0000256" key="1">
    <source>
        <dbReference type="SAM" id="MobiDB-lite"/>
    </source>
</evidence>
<dbReference type="Proteomes" id="UP000785679">
    <property type="component" value="Unassembled WGS sequence"/>
</dbReference>
<feature type="compositionally biased region" description="Basic and acidic residues" evidence="1">
    <location>
        <begin position="587"/>
        <end position="598"/>
    </location>
</feature>
<dbReference type="OrthoDB" id="282659at2759"/>
<organism evidence="2 3">
    <name type="scientific">Halteria grandinella</name>
    <dbReference type="NCBI Taxonomy" id="5974"/>
    <lineage>
        <taxon>Eukaryota</taxon>
        <taxon>Sar</taxon>
        <taxon>Alveolata</taxon>
        <taxon>Ciliophora</taxon>
        <taxon>Intramacronucleata</taxon>
        <taxon>Spirotrichea</taxon>
        <taxon>Stichotrichia</taxon>
        <taxon>Sporadotrichida</taxon>
        <taxon>Halteriidae</taxon>
        <taxon>Halteria</taxon>
    </lineage>
</organism>